<keyword evidence="3" id="KW-1185">Reference proteome</keyword>
<sequence>MRRGGAPGHEAAGASAMPQARCGREPGRRRRRAQDRDNFTQQPEVPEALAAAQHIDRAAAEQGVLPLRGSARRAGGLARHPLASRRAAPGVHCSFSRQRRRRREREQPQAAGRMPPPRAARSRRLRLREGVRHLCGERSGTGRRHARLHGAARRAHTQAACPRGPAPRPRACVLLMRRVRSRMRGARSVRWHGAGAEGPGHAAFVPRPAHAAHGTSDLHADSQSGAWRLRARQAARRRRGDAHERTCARGLGIVSRKRHARAHAPAPRPDFFWRSVLPHRARRRNIQLQLQCRGCGTARLSTPALTLPSTPARRRRRPSHAAHAVLPLQHLRHAARSAPSPRHSLRCKSLLLAQAAVSALPRRPRGLALPAARVSACAPQG</sequence>
<accession>A0A316Z0U8</accession>
<dbReference type="AlphaFoldDB" id="A0A316Z0U8"/>
<evidence type="ECO:0000313" key="2">
    <source>
        <dbReference type="EMBL" id="PWN94578.1"/>
    </source>
</evidence>
<proteinExistence type="predicted"/>
<organism evidence="2 3">
    <name type="scientific">Tilletiopsis washingtonensis</name>
    <dbReference type="NCBI Taxonomy" id="58919"/>
    <lineage>
        <taxon>Eukaryota</taxon>
        <taxon>Fungi</taxon>
        <taxon>Dikarya</taxon>
        <taxon>Basidiomycota</taxon>
        <taxon>Ustilaginomycotina</taxon>
        <taxon>Exobasidiomycetes</taxon>
        <taxon>Entylomatales</taxon>
        <taxon>Entylomatales incertae sedis</taxon>
        <taxon>Tilletiopsis</taxon>
    </lineage>
</organism>
<dbReference type="Proteomes" id="UP000245946">
    <property type="component" value="Unassembled WGS sequence"/>
</dbReference>
<name>A0A316Z0U8_9BASI</name>
<protein>
    <submittedName>
        <fullName evidence="2">Uncharacterized protein</fullName>
    </submittedName>
</protein>
<dbReference type="GeneID" id="37266868"/>
<dbReference type="EMBL" id="KZ819311">
    <property type="protein sequence ID" value="PWN94578.1"/>
    <property type="molecule type" value="Genomic_DNA"/>
</dbReference>
<evidence type="ECO:0000256" key="1">
    <source>
        <dbReference type="SAM" id="MobiDB-lite"/>
    </source>
</evidence>
<feature type="region of interest" description="Disordered" evidence="1">
    <location>
        <begin position="76"/>
        <end position="123"/>
    </location>
</feature>
<feature type="region of interest" description="Disordered" evidence="1">
    <location>
        <begin position="1"/>
        <end position="44"/>
    </location>
</feature>
<evidence type="ECO:0000313" key="3">
    <source>
        <dbReference type="Proteomes" id="UP000245946"/>
    </source>
</evidence>
<dbReference type="RefSeq" id="XP_025594857.1">
    <property type="nucleotide sequence ID" value="XM_025739322.1"/>
</dbReference>
<gene>
    <name evidence="2" type="ORF">FA09DRAFT_178819</name>
</gene>
<feature type="region of interest" description="Disordered" evidence="1">
    <location>
        <begin position="199"/>
        <end position="225"/>
    </location>
</feature>
<reference evidence="2 3" key="1">
    <citation type="journal article" date="2018" name="Mol. Biol. Evol.">
        <title>Broad Genomic Sampling Reveals a Smut Pathogenic Ancestry of the Fungal Clade Ustilaginomycotina.</title>
        <authorList>
            <person name="Kijpornyongpan T."/>
            <person name="Mondo S.J."/>
            <person name="Barry K."/>
            <person name="Sandor L."/>
            <person name="Lee J."/>
            <person name="Lipzen A."/>
            <person name="Pangilinan J."/>
            <person name="LaButti K."/>
            <person name="Hainaut M."/>
            <person name="Henrissat B."/>
            <person name="Grigoriev I.V."/>
            <person name="Spatafora J.W."/>
            <person name="Aime M.C."/>
        </authorList>
    </citation>
    <scope>NUCLEOTIDE SEQUENCE [LARGE SCALE GENOMIC DNA]</scope>
    <source>
        <strain evidence="2 3">MCA 4186</strain>
    </source>
</reference>